<evidence type="ECO:0000313" key="3">
    <source>
        <dbReference type="EMBL" id="CAD8319250.1"/>
    </source>
</evidence>
<evidence type="ECO:0000259" key="2">
    <source>
        <dbReference type="Pfam" id="PF00248"/>
    </source>
</evidence>
<dbReference type="Gene3D" id="3.20.20.100">
    <property type="entry name" value="NADP-dependent oxidoreductase domain"/>
    <property type="match status" value="1"/>
</dbReference>
<accession>A0A6T9Y7C6</accession>
<sequence>MRPEYSNHGAGSAQKSWAFCPSSRDGASAGGGTAPPSAMHASAGHGYSVSGYVNGYNPTLPAYPPTRAQLEAARARGGGAPTGPAPPGQRFRQATAVWDGPAPRGDPNKPQPGTPYYINTPKEEVFDASKEAKDAHIVGGGRLPYCGCDGSVAAKGLAAGATHVRCGNSRDSSLKSAGEAIAAYGREKVFVSAKLSPDEHARVGEAVAAILAATGVGYLDLFSIEWPVQHKQGTTEVDGEGSLEATWEALEKCVSEGTVKALGLANFSVPAVERLMKVAKVKPAVNEVELHPLLAQRKLVGVCRRYGLLVVAHTSLASGDDKLLKHPKLVQACADAANPQTPQALLTRWSLQRGVPIIIEDEQTLDECMKATTFRLTNAQKVLIDAIEPPPKDGGVRFFHPAFDFTFDDPFLGGVYRPGLDLVPN</sequence>
<dbReference type="EMBL" id="HBEE01000352">
    <property type="protein sequence ID" value="CAD8319252.1"/>
    <property type="molecule type" value="Transcribed_RNA"/>
</dbReference>
<proteinExistence type="predicted"/>
<evidence type="ECO:0000256" key="1">
    <source>
        <dbReference type="SAM" id="MobiDB-lite"/>
    </source>
</evidence>
<dbReference type="AlphaFoldDB" id="A0A6T9Y7C6"/>
<name>A0A6T9Y7C6_9CHLO</name>
<dbReference type="GO" id="GO:0016491">
    <property type="term" value="F:oxidoreductase activity"/>
    <property type="evidence" value="ECO:0007669"/>
    <property type="project" value="InterPro"/>
</dbReference>
<dbReference type="PANTHER" id="PTHR11732">
    <property type="entry name" value="ALDO/KETO REDUCTASE"/>
    <property type="match status" value="1"/>
</dbReference>
<dbReference type="InterPro" id="IPR020471">
    <property type="entry name" value="AKR"/>
</dbReference>
<dbReference type="SUPFAM" id="SSF51430">
    <property type="entry name" value="NAD(P)-linked oxidoreductase"/>
    <property type="match status" value="1"/>
</dbReference>
<gene>
    <name evidence="3" type="ORF">OMED0937_LOCUS286</name>
    <name evidence="4" type="ORF">OMED0937_LOCUS287</name>
</gene>
<reference evidence="4" key="1">
    <citation type="submission" date="2021-01" db="EMBL/GenBank/DDBJ databases">
        <authorList>
            <person name="Corre E."/>
            <person name="Pelletier E."/>
            <person name="Niang G."/>
            <person name="Scheremetjew M."/>
            <person name="Finn R."/>
            <person name="Kale V."/>
            <person name="Holt S."/>
            <person name="Cochrane G."/>
            <person name="Meng A."/>
            <person name="Brown T."/>
            <person name="Cohen L."/>
        </authorList>
    </citation>
    <scope>NUCLEOTIDE SEQUENCE</scope>
    <source>
        <strain evidence="4">Clade-D-RCC2593</strain>
    </source>
</reference>
<dbReference type="CDD" id="cd19071">
    <property type="entry name" value="AKR_AKR1-5-like"/>
    <property type="match status" value="1"/>
</dbReference>
<dbReference type="InterPro" id="IPR023210">
    <property type="entry name" value="NADP_OxRdtase_dom"/>
</dbReference>
<organism evidence="4">
    <name type="scientific">Ostreococcus mediterraneus</name>
    <dbReference type="NCBI Taxonomy" id="1486918"/>
    <lineage>
        <taxon>Eukaryota</taxon>
        <taxon>Viridiplantae</taxon>
        <taxon>Chlorophyta</taxon>
        <taxon>Mamiellophyceae</taxon>
        <taxon>Mamiellales</taxon>
        <taxon>Bathycoccaceae</taxon>
        <taxon>Ostreococcus</taxon>
    </lineage>
</organism>
<feature type="domain" description="NADP-dependent oxidoreductase" evidence="2">
    <location>
        <begin position="170"/>
        <end position="319"/>
    </location>
</feature>
<evidence type="ECO:0000313" key="4">
    <source>
        <dbReference type="EMBL" id="CAD8319252.1"/>
    </source>
</evidence>
<dbReference type="PRINTS" id="PR00069">
    <property type="entry name" value="ALDKETRDTASE"/>
</dbReference>
<dbReference type="InterPro" id="IPR036812">
    <property type="entry name" value="NAD(P)_OxRdtase_dom_sf"/>
</dbReference>
<dbReference type="Pfam" id="PF00248">
    <property type="entry name" value="Aldo_ket_red"/>
    <property type="match status" value="1"/>
</dbReference>
<dbReference type="EMBL" id="HBEE01000351">
    <property type="protein sequence ID" value="CAD8319250.1"/>
    <property type="molecule type" value="Transcribed_RNA"/>
</dbReference>
<protein>
    <recommendedName>
        <fullName evidence="2">NADP-dependent oxidoreductase domain-containing protein</fullName>
    </recommendedName>
</protein>
<feature type="region of interest" description="Disordered" evidence="1">
    <location>
        <begin position="1"/>
        <end position="41"/>
    </location>
</feature>